<organism evidence="2 3">
    <name type="scientific">Pseudomonas quebecensis</name>
    <dbReference type="NCBI Taxonomy" id="2995174"/>
    <lineage>
        <taxon>Bacteria</taxon>
        <taxon>Pseudomonadati</taxon>
        <taxon>Pseudomonadota</taxon>
        <taxon>Gammaproteobacteria</taxon>
        <taxon>Pseudomonadales</taxon>
        <taxon>Pseudomonadaceae</taxon>
        <taxon>Pseudomonas</taxon>
    </lineage>
</organism>
<evidence type="ECO:0000313" key="3">
    <source>
        <dbReference type="Proteomes" id="UP001164116"/>
    </source>
</evidence>
<reference evidence="2" key="1">
    <citation type="submission" date="2022-11" db="EMBL/GenBank/DDBJ databases">
        <title>Taxonomic description of a new Pseudomonas species.</title>
        <authorList>
            <person name="Tambong J.T."/>
        </authorList>
    </citation>
    <scope>NUCLEOTIDE SEQUENCE</scope>
    <source>
        <strain evidence="2">S1Bt42</strain>
    </source>
</reference>
<sequence>MDFQPALYKRLALRFIEALGRWALRAQGRRQLTQLDLRGLADAGITPGDRMAELSKPFWRD</sequence>
<name>A0ABY6QGH0_9PSED</name>
<protein>
    <submittedName>
        <fullName evidence="2">DUF1127 domain-containing protein</fullName>
    </submittedName>
</protein>
<evidence type="ECO:0000313" key="2">
    <source>
        <dbReference type="EMBL" id="UZW18414.1"/>
    </source>
</evidence>
<feature type="domain" description="YjiS-like" evidence="1">
    <location>
        <begin position="15"/>
        <end position="50"/>
    </location>
</feature>
<evidence type="ECO:0000259" key="1">
    <source>
        <dbReference type="Pfam" id="PF06568"/>
    </source>
</evidence>
<dbReference type="EMBL" id="CP112866">
    <property type="protein sequence ID" value="UZW18414.1"/>
    <property type="molecule type" value="Genomic_DNA"/>
</dbReference>
<proteinExistence type="predicted"/>
<keyword evidence="3" id="KW-1185">Reference proteome</keyword>
<dbReference type="RefSeq" id="WP_266245306.1">
    <property type="nucleotide sequence ID" value="NZ_CP112866.1"/>
</dbReference>
<dbReference type="InterPro" id="IPR009506">
    <property type="entry name" value="YjiS-like"/>
</dbReference>
<dbReference type="Proteomes" id="UP001164116">
    <property type="component" value="Chromosome"/>
</dbReference>
<gene>
    <name evidence="2" type="ORF">OSC50_24080</name>
</gene>
<accession>A0ABY6QGH0</accession>
<dbReference type="Pfam" id="PF06568">
    <property type="entry name" value="YjiS-like"/>
    <property type="match status" value="1"/>
</dbReference>